<organism evidence="1 2">
    <name type="scientific">Pseudoalteromonas denitrificans DSM 6059</name>
    <dbReference type="NCBI Taxonomy" id="1123010"/>
    <lineage>
        <taxon>Bacteria</taxon>
        <taxon>Pseudomonadati</taxon>
        <taxon>Pseudomonadota</taxon>
        <taxon>Gammaproteobacteria</taxon>
        <taxon>Alteromonadales</taxon>
        <taxon>Pseudoalteromonadaceae</taxon>
        <taxon>Pseudoalteromonas</taxon>
    </lineage>
</organism>
<dbReference type="OrthoDB" id="6291572at2"/>
<proteinExistence type="predicted"/>
<sequence>MFASPQQVINKIGINVLLQFVSGKFGEVGDYENTPKVEDVELALLNSPASALQEQINAWYLESDKAVSALITGYVARFNLTQAEIDVSVLPGVYIDLMTYELCINAESEDISDKRNFAMRQLDKVSKGVIQIKNPSTVSSTTSMRTKKVYSSFNLESF</sequence>
<dbReference type="RefSeq" id="WP_091990834.1">
    <property type="nucleotide sequence ID" value="NZ_FOLO01000067.1"/>
</dbReference>
<dbReference type="Pfam" id="PF07030">
    <property type="entry name" value="Phage_Mu_Gp36"/>
    <property type="match status" value="1"/>
</dbReference>
<gene>
    <name evidence="1" type="ORF">SAMN02745724_04824</name>
</gene>
<evidence type="ECO:0000313" key="2">
    <source>
        <dbReference type="Proteomes" id="UP000198862"/>
    </source>
</evidence>
<dbReference type="Proteomes" id="UP000198862">
    <property type="component" value="Unassembled WGS sequence"/>
</dbReference>
<accession>A0A1I1T8X7</accession>
<dbReference type="EMBL" id="FOLO01000067">
    <property type="protein sequence ID" value="SFD55069.1"/>
    <property type="molecule type" value="Genomic_DNA"/>
</dbReference>
<dbReference type="STRING" id="1123010.SAMN02745724_04824"/>
<dbReference type="InterPro" id="IPR009752">
    <property type="entry name" value="Phage_Mu_GpJ"/>
</dbReference>
<keyword evidence="2" id="KW-1185">Reference proteome</keyword>
<reference evidence="1 2" key="1">
    <citation type="submission" date="2016-10" db="EMBL/GenBank/DDBJ databases">
        <authorList>
            <person name="de Groot N.N."/>
        </authorList>
    </citation>
    <scope>NUCLEOTIDE SEQUENCE [LARGE SCALE GENOMIC DNA]</scope>
    <source>
        <strain evidence="1 2">DSM 6059</strain>
    </source>
</reference>
<protein>
    <submittedName>
        <fullName evidence="1">Uncharacterized protein</fullName>
    </submittedName>
</protein>
<evidence type="ECO:0000313" key="1">
    <source>
        <dbReference type="EMBL" id="SFD55069.1"/>
    </source>
</evidence>
<name>A0A1I1T8X7_9GAMM</name>
<dbReference type="AlphaFoldDB" id="A0A1I1T8X7"/>